<feature type="compositionally biased region" description="Basic and acidic residues" evidence="1">
    <location>
        <begin position="40"/>
        <end position="88"/>
    </location>
</feature>
<proteinExistence type="predicted"/>
<dbReference type="SUPFAM" id="SSF46689">
    <property type="entry name" value="Homeodomain-like"/>
    <property type="match status" value="1"/>
</dbReference>
<dbReference type="GO" id="GO:0005829">
    <property type="term" value="C:cytosol"/>
    <property type="evidence" value="ECO:0007669"/>
    <property type="project" value="TreeGrafter"/>
</dbReference>
<dbReference type="PANTHER" id="PTHR43999:SF1">
    <property type="entry name" value="DNAJ HOMOLOG SUBFAMILY C MEMBER 2"/>
    <property type="match status" value="1"/>
</dbReference>
<dbReference type="EMBL" id="KB007966">
    <property type="protein sequence ID" value="ELR17930.1"/>
    <property type="molecule type" value="Genomic_DNA"/>
</dbReference>
<keyword evidence="4" id="KW-1185">Reference proteome</keyword>
<dbReference type="RefSeq" id="XP_004339946.1">
    <property type="nucleotide sequence ID" value="XM_004339898.1"/>
</dbReference>
<dbReference type="Gene3D" id="1.10.10.60">
    <property type="entry name" value="Homeodomain-like"/>
    <property type="match status" value="2"/>
</dbReference>
<feature type="domain" description="Myb-like" evidence="2">
    <location>
        <begin position="325"/>
        <end position="380"/>
    </location>
</feature>
<feature type="region of interest" description="Disordered" evidence="1">
    <location>
        <begin position="164"/>
        <end position="195"/>
    </location>
</feature>
<evidence type="ECO:0000259" key="2">
    <source>
        <dbReference type="PROSITE" id="PS50090"/>
    </source>
</evidence>
<dbReference type="GO" id="GO:0006450">
    <property type="term" value="P:regulation of translational fidelity"/>
    <property type="evidence" value="ECO:0007669"/>
    <property type="project" value="InterPro"/>
</dbReference>
<dbReference type="STRING" id="1257118.L8GY52"/>
<dbReference type="KEGG" id="acan:ACA1_207970"/>
<feature type="region of interest" description="Disordered" evidence="1">
    <location>
        <begin position="272"/>
        <end position="338"/>
    </location>
</feature>
<evidence type="ECO:0000256" key="1">
    <source>
        <dbReference type="SAM" id="MobiDB-lite"/>
    </source>
</evidence>
<dbReference type="InterPro" id="IPR044634">
    <property type="entry name" value="Zuotin/DnaJC2"/>
</dbReference>
<dbReference type="GO" id="GO:0003677">
    <property type="term" value="F:DNA binding"/>
    <property type="evidence" value="ECO:0007669"/>
    <property type="project" value="UniProtKB-KW"/>
</dbReference>
<feature type="compositionally biased region" description="Low complexity" evidence="1">
    <location>
        <begin position="303"/>
        <end position="318"/>
    </location>
</feature>
<gene>
    <name evidence="3" type="ORF">ACA1_207970</name>
</gene>
<dbReference type="GO" id="GO:0051083">
    <property type="term" value="P:'de novo' cotranslational protein folding"/>
    <property type="evidence" value="ECO:0007669"/>
    <property type="project" value="InterPro"/>
</dbReference>
<dbReference type="GO" id="GO:0043022">
    <property type="term" value="F:ribosome binding"/>
    <property type="evidence" value="ECO:0007669"/>
    <property type="project" value="InterPro"/>
</dbReference>
<evidence type="ECO:0000313" key="4">
    <source>
        <dbReference type="Proteomes" id="UP000011083"/>
    </source>
</evidence>
<dbReference type="Pfam" id="PF21884">
    <property type="entry name" value="ZUO1-like_ZHD"/>
    <property type="match status" value="1"/>
</dbReference>
<dbReference type="VEuPathDB" id="AmoebaDB:ACA1_207970"/>
<dbReference type="Proteomes" id="UP000011083">
    <property type="component" value="Unassembled WGS sequence"/>
</dbReference>
<dbReference type="InterPro" id="IPR054076">
    <property type="entry name" value="ZUO1-like_ZHD"/>
</dbReference>
<name>L8GY52_ACACF</name>
<dbReference type="SMART" id="SM00717">
    <property type="entry name" value="SANT"/>
    <property type="match status" value="2"/>
</dbReference>
<dbReference type="CDD" id="cd00167">
    <property type="entry name" value="SANT"/>
    <property type="match status" value="1"/>
</dbReference>
<dbReference type="GO" id="GO:0030544">
    <property type="term" value="F:Hsp70 protein binding"/>
    <property type="evidence" value="ECO:0007669"/>
    <property type="project" value="InterPro"/>
</dbReference>
<feature type="region of interest" description="Disordered" evidence="1">
    <location>
        <begin position="31"/>
        <end position="98"/>
    </location>
</feature>
<dbReference type="InterPro" id="IPR001005">
    <property type="entry name" value="SANT/Myb"/>
</dbReference>
<accession>L8GY52</accession>
<organism evidence="3 4">
    <name type="scientific">Acanthamoeba castellanii (strain ATCC 30010 / Neff)</name>
    <dbReference type="NCBI Taxonomy" id="1257118"/>
    <lineage>
        <taxon>Eukaryota</taxon>
        <taxon>Amoebozoa</taxon>
        <taxon>Discosea</taxon>
        <taxon>Longamoebia</taxon>
        <taxon>Centramoebida</taxon>
        <taxon>Acanthamoebidae</taxon>
        <taxon>Acanthamoeba</taxon>
    </lineage>
</organism>
<sequence length="389" mass="43368">MERQNERERKRKKREELTRVATLVEGAFKRDPRIKRHKLAEKEAKKRVKQEKIDAIKRVREEQERKEAEEREAKEREAKSKAEEETKERQRKANALRDARAKLRKFCRSAKDLKAPTSDVELMCSNLPVERLKALIEAIKTNQNAQDAFDAEVRFLKPNHVPVEEKQKQKEEDEQQLKAATEEKKAKAAIPYPGGSPNRWRMIADLVNSKADRANGGKSRSVQEIIAKVGEIKVVAEKSALPGVQIEDHKHKGKLNAGGPIGGISLRTQIPDLAPVVEESNGTAPHQANGKKQPQQGEKKKAAAAPSPSTTTTATSESTAEKESASTASPAEWSQEEQKALEAALKKFPASLGVSRWDSISAAVAGKTKKDCVERYKFIVAQLRGKSNK</sequence>
<dbReference type="PANTHER" id="PTHR43999">
    <property type="entry name" value="DNAJ HOMOLOG SUBFAMILY C MEMBER 2"/>
    <property type="match status" value="1"/>
</dbReference>
<reference evidence="3 4" key="1">
    <citation type="journal article" date="2013" name="Genome Biol.">
        <title>Genome of Acanthamoeba castellanii highlights extensive lateral gene transfer and early evolution of tyrosine kinase signaling.</title>
        <authorList>
            <person name="Clarke M."/>
            <person name="Lohan A.J."/>
            <person name="Liu B."/>
            <person name="Lagkouvardos I."/>
            <person name="Roy S."/>
            <person name="Zafar N."/>
            <person name="Bertelli C."/>
            <person name="Schilde C."/>
            <person name="Kianianmomeni A."/>
            <person name="Burglin T.R."/>
            <person name="Frech C."/>
            <person name="Turcotte B."/>
            <person name="Kopec K.O."/>
            <person name="Synnott J.M."/>
            <person name="Choo C."/>
            <person name="Paponov I."/>
            <person name="Finkler A."/>
            <person name="Soon Heng Tan C."/>
            <person name="Hutchins A.P."/>
            <person name="Weinmeier T."/>
            <person name="Rattei T."/>
            <person name="Chu J.S."/>
            <person name="Gimenez G."/>
            <person name="Irimia M."/>
            <person name="Rigden D.J."/>
            <person name="Fitzpatrick D.A."/>
            <person name="Lorenzo-Morales J."/>
            <person name="Bateman A."/>
            <person name="Chiu C.H."/>
            <person name="Tang P."/>
            <person name="Hegemann P."/>
            <person name="Fromm H."/>
            <person name="Raoult D."/>
            <person name="Greub G."/>
            <person name="Miranda-Saavedra D."/>
            <person name="Chen N."/>
            <person name="Nash P."/>
            <person name="Ginger M.L."/>
            <person name="Horn M."/>
            <person name="Schaap P."/>
            <person name="Caler L."/>
            <person name="Loftus B."/>
        </authorList>
    </citation>
    <scope>NUCLEOTIDE SEQUENCE [LARGE SCALE GENOMIC DNA]</scope>
    <source>
        <strain evidence="3 4">Neff</strain>
    </source>
</reference>
<keyword evidence="3" id="KW-0238">DNA-binding</keyword>
<dbReference type="Pfam" id="PF00249">
    <property type="entry name" value="Myb_DNA-binding"/>
    <property type="match status" value="1"/>
</dbReference>
<dbReference type="InterPro" id="IPR009057">
    <property type="entry name" value="Homeodomain-like_sf"/>
</dbReference>
<dbReference type="GeneID" id="14918752"/>
<evidence type="ECO:0000313" key="3">
    <source>
        <dbReference type="EMBL" id="ELR17930.1"/>
    </source>
</evidence>
<dbReference type="PROSITE" id="PS50090">
    <property type="entry name" value="MYB_LIKE"/>
    <property type="match status" value="1"/>
</dbReference>
<dbReference type="AlphaFoldDB" id="L8GY52"/>
<dbReference type="OrthoDB" id="1690618at2759"/>
<protein>
    <submittedName>
        <fullName evidence="3">Myblike DNA-binding domain containing protein</fullName>
    </submittedName>
</protein>